<dbReference type="EMBL" id="JAAMPI010000468">
    <property type="protein sequence ID" value="KAF4631188.1"/>
    <property type="molecule type" value="Genomic_DNA"/>
</dbReference>
<keyword evidence="3" id="KW-1185">Reference proteome</keyword>
<gene>
    <name evidence="2" type="ORF">G7Y89_g6944</name>
</gene>
<dbReference type="SUPFAM" id="SSF74784">
    <property type="entry name" value="Translin"/>
    <property type="match status" value="1"/>
</dbReference>
<dbReference type="InterPro" id="IPR036081">
    <property type="entry name" value="Translin_sf"/>
</dbReference>
<reference evidence="2 3" key="1">
    <citation type="submission" date="2020-03" db="EMBL/GenBank/DDBJ databases">
        <title>Draft Genome Sequence of Cudoniella acicularis.</title>
        <authorList>
            <person name="Buettner E."/>
            <person name="Kellner H."/>
        </authorList>
    </citation>
    <scope>NUCLEOTIDE SEQUENCE [LARGE SCALE GENOMIC DNA]</scope>
    <source>
        <strain evidence="2 3">DSM 108380</strain>
    </source>
</reference>
<feature type="region of interest" description="Disordered" evidence="1">
    <location>
        <begin position="192"/>
        <end position="215"/>
    </location>
</feature>
<dbReference type="InterPro" id="IPR016068">
    <property type="entry name" value="Translin_N"/>
</dbReference>
<dbReference type="Pfam" id="PF01997">
    <property type="entry name" value="Translin"/>
    <property type="match status" value="1"/>
</dbReference>
<proteinExistence type="predicted"/>
<sequence>MADSSGTGMVDPRIFENLQTKIDEDADVRDQIRTILQTLERQGRNAQSILSRAHSTPAAHLQPVIASAEGAIKEEIESIGKLASIASNSPYYKYNNLWTRDVQNVVFAILLCGWLGGMAMKFASIKDGDIAHAAEKELWEYFANLYKNSNKGIKDRGKDRKVGSNNLLALNSRMRNLGDVEEEEDIIFDVDEESQSGHSGSGGDDAPLAFGDRVY</sequence>
<dbReference type="InterPro" id="IPR002848">
    <property type="entry name" value="Translin_fam"/>
</dbReference>
<evidence type="ECO:0000313" key="2">
    <source>
        <dbReference type="EMBL" id="KAF4631188.1"/>
    </source>
</evidence>
<name>A0A8H4RLC1_9HELO</name>
<dbReference type="OrthoDB" id="829at2759"/>
<dbReference type="Gene3D" id="1.20.58.190">
    <property type="entry name" value="Translin, domain 1"/>
    <property type="match status" value="1"/>
</dbReference>
<dbReference type="AlphaFoldDB" id="A0A8H4RLC1"/>
<dbReference type="Proteomes" id="UP000566819">
    <property type="component" value="Unassembled WGS sequence"/>
</dbReference>
<evidence type="ECO:0000256" key="1">
    <source>
        <dbReference type="SAM" id="MobiDB-lite"/>
    </source>
</evidence>
<protein>
    <submittedName>
        <fullName evidence="2">Uncharacterized protein</fullName>
    </submittedName>
</protein>
<comment type="caution">
    <text evidence="2">The sequence shown here is derived from an EMBL/GenBank/DDBJ whole genome shotgun (WGS) entry which is preliminary data.</text>
</comment>
<accession>A0A8H4RLC1</accession>
<evidence type="ECO:0000313" key="3">
    <source>
        <dbReference type="Proteomes" id="UP000566819"/>
    </source>
</evidence>
<dbReference type="GO" id="GO:0043565">
    <property type="term" value="F:sequence-specific DNA binding"/>
    <property type="evidence" value="ECO:0007669"/>
    <property type="project" value="InterPro"/>
</dbReference>
<organism evidence="2 3">
    <name type="scientific">Cudoniella acicularis</name>
    <dbReference type="NCBI Taxonomy" id="354080"/>
    <lineage>
        <taxon>Eukaryota</taxon>
        <taxon>Fungi</taxon>
        <taxon>Dikarya</taxon>
        <taxon>Ascomycota</taxon>
        <taxon>Pezizomycotina</taxon>
        <taxon>Leotiomycetes</taxon>
        <taxon>Helotiales</taxon>
        <taxon>Tricladiaceae</taxon>
        <taxon>Cudoniella</taxon>
    </lineage>
</organism>